<name>A0ABU1LXI4_9BURK</name>
<dbReference type="EMBL" id="JAVDRP010000010">
    <property type="protein sequence ID" value="MDR6411296.1"/>
    <property type="molecule type" value="Genomic_DNA"/>
</dbReference>
<evidence type="ECO:0000313" key="1">
    <source>
        <dbReference type="EMBL" id="MDR6411296.1"/>
    </source>
</evidence>
<keyword evidence="2" id="KW-1185">Reference proteome</keyword>
<accession>A0ABU1LXI4</accession>
<dbReference type="RefSeq" id="WP_310124342.1">
    <property type="nucleotide sequence ID" value="NZ_JAVDQV010000011.1"/>
</dbReference>
<dbReference type="Proteomes" id="UP001264340">
    <property type="component" value="Unassembled WGS sequence"/>
</dbReference>
<comment type="caution">
    <text evidence="1">The sequence shown here is derived from an EMBL/GenBank/DDBJ whole genome shotgun (WGS) entry which is preliminary data.</text>
</comment>
<sequence length="131" mass="14319">MPSEMGKILGLGEIQRERSVPGRQEVAGREFRYILDDGGEPFSSLFKRLIRHVQPPLPTSGAAMIEGCAVTLPKGEVWQAISYKGDLLGWRRQIGLGAESLNVNIASLSGDTLVLPDGKMVDLADCKTKFY</sequence>
<protein>
    <submittedName>
        <fullName evidence="1">Uncharacterized protein</fullName>
    </submittedName>
</protein>
<proteinExistence type="predicted"/>
<reference evidence="1 2" key="1">
    <citation type="submission" date="2023-07" db="EMBL/GenBank/DDBJ databases">
        <title>Sorghum-associated microbial communities from plants grown in Nebraska, USA.</title>
        <authorList>
            <person name="Schachtman D."/>
        </authorList>
    </citation>
    <scope>NUCLEOTIDE SEQUENCE [LARGE SCALE GENOMIC DNA]</scope>
    <source>
        <strain evidence="1 2">DS1316</strain>
    </source>
</reference>
<organism evidence="1 2">
    <name type="scientific">Paraburkholderia terricola</name>
    <dbReference type="NCBI Taxonomy" id="169427"/>
    <lineage>
        <taxon>Bacteria</taxon>
        <taxon>Pseudomonadati</taxon>
        <taxon>Pseudomonadota</taxon>
        <taxon>Betaproteobacteria</taxon>
        <taxon>Burkholderiales</taxon>
        <taxon>Burkholderiaceae</taxon>
        <taxon>Paraburkholderia</taxon>
    </lineage>
</organism>
<evidence type="ECO:0000313" key="2">
    <source>
        <dbReference type="Proteomes" id="UP001264340"/>
    </source>
</evidence>
<gene>
    <name evidence="1" type="ORF">J2804_004724</name>
</gene>